<organism evidence="6 7">
    <name type="scientific">Sediminibacillus dalangtanensis</name>
    <dbReference type="NCBI Taxonomy" id="2729421"/>
    <lineage>
        <taxon>Bacteria</taxon>
        <taxon>Bacillati</taxon>
        <taxon>Bacillota</taxon>
        <taxon>Bacilli</taxon>
        <taxon>Bacillales</taxon>
        <taxon>Bacillaceae</taxon>
        <taxon>Sediminibacillus</taxon>
    </lineage>
</organism>
<comment type="subunit">
    <text evidence="2">Homodimer.</text>
</comment>
<keyword evidence="3" id="KW-0285">Flavoprotein</keyword>
<evidence type="ECO:0000256" key="3">
    <source>
        <dbReference type="ARBA" id="ARBA00022630"/>
    </source>
</evidence>
<dbReference type="InterPro" id="IPR036188">
    <property type="entry name" value="FAD/NAD-bd_sf"/>
</dbReference>
<dbReference type="InterPro" id="IPR050097">
    <property type="entry name" value="Ferredoxin-NADP_redctase_2"/>
</dbReference>
<evidence type="ECO:0000256" key="4">
    <source>
        <dbReference type="ARBA" id="ARBA00023002"/>
    </source>
</evidence>
<name>A0ABX7VVR7_9BACI</name>
<dbReference type="Gene3D" id="3.50.50.60">
    <property type="entry name" value="FAD/NAD(P)-binding domain"/>
    <property type="match status" value="2"/>
</dbReference>
<dbReference type="RefSeq" id="WP_209366180.1">
    <property type="nucleotide sequence ID" value="NZ_CP046956.1"/>
</dbReference>
<dbReference type="Proteomes" id="UP000665043">
    <property type="component" value="Chromosome"/>
</dbReference>
<sequence>MVYDCIIIGGGIAGLQAAIQLGRYRDNVLVIDAADGRSSLCRCYHNILGWPEGISGATLRRTGRRQAEELGVNFIEETVEQVNKQDKLFSVATSNSNHETKAILIATGIKDHLPELEQLPPCLGISVYICPDCDGYEVLDKKVVVIGSGNAGAGMALALTNWTSQIQLINHGLQPIEEEMQSKLDSQGIKPIDQSIVELKADGDQIRGVKLEDGSNLETNHAFVAMGGNEVRSQLAEQLGVELYKNKHILVDPRTKMTNVENVFAAGDIVAHSEQVTIAMGDGMQAAIWIHKKIKQQQ</sequence>
<evidence type="ECO:0000256" key="1">
    <source>
        <dbReference type="ARBA" id="ARBA00001974"/>
    </source>
</evidence>
<dbReference type="PRINTS" id="PR00469">
    <property type="entry name" value="PNDRDTASEII"/>
</dbReference>
<dbReference type="EMBL" id="CP046956">
    <property type="protein sequence ID" value="QTN01060.1"/>
    <property type="molecule type" value="Genomic_DNA"/>
</dbReference>
<evidence type="ECO:0000313" key="6">
    <source>
        <dbReference type="EMBL" id="QTN01060.1"/>
    </source>
</evidence>
<reference evidence="6 7" key="1">
    <citation type="submission" date="2019-12" db="EMBL/GenBank/DDBJ databases">
        <title>The whole genome sequencing of a strain isolated from a Mars analog, Dalangtan Playa.</title>
        <authorList>
            <person name="Huang T."/>
        </authorList>
    </citation>
    <scope>NUCLEOTIDE SEQUENCE [LARGE SCALE GENOMIC DNA]</scope>
    <source>
        <strain evidence="6 7">DP4-553-S</strain>
    </source>
</reference>
<keyword evidence="4" id="KW-0560">Oxidoreductase</keyword>
<dbReference type="PRINTS" id="PR00368">
    <property type="entry name" value="FADPNR"/>
</dbReference>
<comment type="cofactor">
    <cofactor evidence="1">
        <name>FAD</name>
        <dbReference type="ChEBI" id="CHEBI:57692"/>
    </cofactor>
</comment>
<dbReference type="InterPro" id="IPR023753">
    <property type="entry name" value="FAD/NAD-binding_dom"/>
</dbReference>
<proteinExistence type="predicted"/>
<dbReference type="PANTHER" id="PTHR48105">
    <property type="entry name" value="THIOREDOXIN REDUCTASE 1-RELATED-RELATED"/>
    <property type="match status" value="1"/>
</dbReference>
<keyword evidence="7" id="KW-1185">Reference proteome</keyword>
<accession>A0ABX7VVR7</accession>
<gene>
    <name evidence="6" type="ORF">ERJ70_18255</name>
</gene>
<evidence type="ECO:0000256" key="2">
    <source>
        <dbReference type="ARBA" id="ARBA00011738"/>
    </source>
</evidence>
<evidence type="ECO:0000313" key="7">
    <source>
        <dbReference type="Proteomes" id="UP000665043"/>
    </source>
</evidence>
<evidence type="ECO:0000259" key="5">
    <source>
        <dbReference type="Pfam" id="PF07992"/>
    </source>
</evidence>
<dbReference type="Pfam" id="PF07992">
    <property type="entry name" value="Pyr_redox_2"/>
    <property type="match status" value="1"/>
</dbReference>
<dbReference type="SUPFAM" id="SSF51905">
    <property type="entry name" value="FAD/NAD(P)-binding domain"/>
    <property type="match status" value="1"/>
</dbReference>
<protein>
    <submittedName>
        <fullName evidence="6">FAD-binding protein</fullName>
    </submittedName>
</protein>
<feature type="domain" description="FAD/NAD(P)-binding" evidence="5">
    <location>
        <begin position="3"/>
        <end position="283"/>
    </location>
</feature>